<reference evidence="1 2" key="1">
    <citation type="journal article" date="2024" name="G3 (Bethesda)">
        <title>Genome assembly of Hibiscus sabdariffa L. provides insights into metabolisms of medicinal natural products.</title>
        <authorList>
            <person name="Kim T."/>
        </authorList>
    </citation>
    <scope>NUCLEOTIDE SEQUENCE [LARGE SCALE GENOMIC DNA]</scope>
    <source>
        <strain evidence="1">TK-2024</strain>
        <tissue evidence="1">Old leaves</tissue>
    </source>
</reference>
<name>A0ABR1Z7I7_9ROSI</name>
<evidence type="ECO:0000313" key="1">
    <source>
        <dbReference type="EMBL" id="KAK8475099.1"/>
    </source>
</evidence>
<comment type="caution">
    <text evidence="1">The sequence shown here is derived from an EMBL/GenBank/DDBJ whole genome shotgun (WGS) entry which is preliminary data.</text>
</comment>
<protein>
    <recommendedName>
        <fullName evidence="3">Reverse transcriptase</fullName>
    </recommendedName>
</protein>
<dbReference type="PANTHER" id="PTHR33710:SF79">
    <property type="entry name" value="OS06G0205337 PROTEIN"/>
    <property type="match status" value="1"/>
</dbReference>
<gene>
    <name evidence="1" type="ORF">V6N12_063729</name>
</gene>
<proteinExistence type="predicted"/>
<evidence type="ECO:0008006" key="3">
    <source>
        <dbReference type="Google" id="ProtNLM"/>
    </source>
</evidence>
<dbReference type="SUPFAM" id="SSF56219">
    <property type="entry name" value="DNase I-like"/>
    <property type="match status" value="1"/>
</dbReference>
<dbReference type="EMBL" id="JBBPBM010002732">
    <property type="protein sequence ID" value="KAK8475099.1"/>
    <property type="molecule type" value="Genomic_DNA"/>
</dbReference>
<sequence length="199" mass="22990">MSIVAWNVRELGNADTVRALKDIVFKYKLNIVFLSETKNKKKYLEKIRTKMKLSESHHLELKGIAGSFALWWSKETQVTILKENKNLIDTCISINGDNEWFCMIELAIKGGSFTWSSQRCIEDAILEKLGRVLSAREWNLMFPKAICVMEATIASDHAPIILLLSGLKKKWKKYFKFESKWLLEEKSSSNVKEAWNSLL</sequence>
<accession>A0ABR1Z7I7</accession>
<dbReference type="Gene3D" id="3.60.10.10">
    <property type="entry name" value="Endonuclease/exonuclease/phosphatase"/>
    <property type="match status" value="1"/>
</dbReference>
<dbReference type="InterPro" id="IPR036691">
    <property type="entry name" value="Endo/exonu/phosph_ase_sf"/>
</dbReference>
<keyword evidence="2" id="KW-1185">Reference proteome</keyword>
<evidence type="ECO:0000313" key="2">
    <source>
        <dbReference type="Proteomes" id="UP001472677"/>
    </source>
</evidence>
<dbReference type="PANTHER" id="PTHR33710">
    <property type="entry name" value="BNAC02G09200D PROTEIN"/>
    <property type="match status" value="1"/>
</dbReference>
<organism evidence="1 2">
    <name type="scientific">Hibiscus sabdariffa</name>
    <name type="common">roselle</name>
    <dbReference type="NCBI Taxonomy" id="183260"/>
    <lineage>
        <taxon>Eukaryota</taxon>
        <taxon>Viridiplantae</taxon>
        <taxon>Streptophyta</taxon>
        <taxon>Embryophyta</taxon>
        <taxon>Tracheophyta</taxon>
        <taxon>Spermatophyta</taxon>
        <taxon>Magnoliopsida</taxon>
        <taxon>eudicotyledons</taxon>
        <taxon>Gunneridae</taxon>
        <taxon>Pentapetalae</taxon>
        <taxon>rosids</taxon>
        <taxon>malvids</taxon>
        <taxon>Malvales</taxon>
        <taxon>Malvaceae</taxon>
        <taxon>Malvoideae</taxon>
        <taxon>Hibiscus</taxon>
    </lineage>
</organism>
<dbReference type="Proteomes" id="UP001472677">
    <property type="component" value="Unassembled WGS sequence"/>
</dbReference>